<evidence type="ECO:0000313" key="2">
    <source>
        <dbReference type="RefSeq" id="XP_070855007.1"/>
    </source>
</evidence>
<proteinExistence type="predicted"/>
<dbReference type="RefSeq" id="XP_070855007.1">
    <property type="nucleotide sequence ID" value="XM_070998906.1"/>
</dbReference>
<accession>A0ABM4TYF8</accession>
<dbReference type="PANTHER" id="PTHR47331">
    <property type="entry name" value="PHD-TYPE DOMAIN-CONTAINING PROTEIN"/>
    <property type="match status" value="1"/>
</dbReference>
<name>A0ABM4TYF8_DROSZ</name>
<dbReference type="GeneID" id="139354661"/>
<organism evidence="1 2">
    <name type="scientific">Drosophila suzukii</name>
    <name type="common">Spotted-wing drosophila fruit fly</name>
    <dbReference type="NCBI Taxonomy" id="28584"/>
    <lineage>
        <taxon>Eukaryota</taxon>
        <taxon>Metazoa</taxon>
        <taxon>Ecdysozoa</taxon>
        <taxon>Arthropoda</taxon>
        <taxon>Hexapoda</taxon>
        <taxon>Insecta</taxon>
        <taxon>Pterygota</taxon>
        <taxon>Neoptera</taxon>
        <taxon>Endopterygota</taxon>
        <taxon>Diptera</taxon>
        <taxon>Brachycera</taxon>
        <taxon>Muscomorpha</taxon>
        <taxon>Ephydroidea</taxon>
        <taxon>Drosophilidae</taxon>
        <taxon>Drosophila</taxon>
        <taxon>Sophophora</taxon>
    </lineage>
</organism>
<dbReference type="Proteomes" id="UP001652628">
    <property type="component" value="Unplaced"/>
</dbReference>
<reference evidence="2" key="1">
    <citation type="submission" date="2025-08" db="UniProtKB">
        <authorList>
            <consortium name="RefSeq"/>
        </authorList>
    </citation>
    <scope>IDENTIFICATION</scope>
</reference>
<evidence type="ECO:0008006" key="3">
    <source>
        <dbReference type="Google" id="ProtNLM"/>
    </source>
</evidence>
<keyword evidence="1" id="KW-1185">Reference proteome</keyword>
<sequence length="225" mass="25822">MQLLPSVSKSYSNIQIKTKPVSASTMSPNSKVYNYIATGYYLPHPAVLKPESTTTKLRVLFNVYSPSKNRVNLNDILHAGPVLQSDLTTQWRYFRYAYSADIEKMHRQIWVNSKHIPFQRILFRNSEEYIRDYQLQTVTFEVNSAPFLTIRVLQQLATDVQLSHPRASNGIRNHMYVDDVLSAAESAEDTQLIVRELKSALDFAGFPLRNRTSRAKVKVLPKLSE</sequence>
<protein>
    <recommendedName>
        <fullName evidence="3">Reverse transcriptase domain-containing protein</fullName>
    </recommendedName>
</protein>
<dbReference type="InterPro" id="IPR043502">
    <property type="entry name" value="DNA/RNA_pol_sf"/>
</dbReference>
<gene>
    <name evidence="2" type="primary">LOC139354661</name>
</gene>
<evidence type="ECO:0000313" key="1">
    <source>
        <dbReference type="Proteomes" id="UP001652628"/>
    </source>
</evidence>
<dbReference type="SUPFAM" id="SSF56672">
    <property type="entry name" value="DNA/RNA polymerases"/>
    <property type="match status" value="1"/>
</dbReference>